<keyword evidence="1" id="KW-1185">Reference proteome</keyword>
<protein>
    <submittedName>
        <fullName evidence="2">Transposase</fullName>
    </submittedName>
</protein>
<organism evidence="1 2">
    <name type="scientific">Steinernema glaseri</name>
    <dbReference type="NCBI Taxonomy" id="37863"/>
    <lineage>
        <taxon>Eukaryota</taxon>
        <taxon>Metazoa</taxon>
        <taxon>Ecdysozoa</taxon>
        <taxon>Nematoda</taxon>
        <taxon>Chromadorea</taxon>
        <taxon>Rhabditida</taxon>
        <taxon>Tylenchina</taxon>
        <taxon>Panagrolaimomorpha</taxon>
        <taxon>Strongyloidoidea</taxon>
        <taxon>Steinernematidae</taxon>
        <taxon>Steinernema</taxon>
    </lineage>
</organism>
<evidence type="ECO:0000313" key="1">
    <source>
        <dbReference type="Proteomes" id="UP000095287"/>
    </source>
</evidence>
<evidence type="ECO:0000313" key="2">
    <source>
        <dbReference type="WBParaSite" id="L893_g26885.t1"/>
    </source>
</evidence>
<reference evidence="2" key="1">
    <citation type="submission" date="2016-11" db="UniProtKB">
        <authorList>
            <consortium name="WormBaseParasite"/>
        </authorList>
    </citation>
    <scope>IDENTIFICATION</scope>
</reference>
<accession>A0A1I7ZJD9</accession>
<sequence length="89" mass="10325">MTLAPRIATSREIVADGIMIMVMRQKGIGCRMARDRPRVAGKIEHGLGMFIDEHPTGRESHLLERSFSEHRIRYFCGFLMDYYTEISYT</sequence>
<dbReference type="Proteomes" id="UP000095287">
    <property type="component" value="Unplaced"/>
</dbReference>
<proteinExistence type="predicted"/>
<name>A0A1I7ZJD9_9BILA</name>
<dbReference type="AlphaFoldDB" id="A0A1I7ZJD9"/>
<dbReference type="WBParaSite" id="L893_g26885.t1">
    <property type="protein sequence ID" value="L893_g26885.t1"/>
    <property type="gene ID" value="L893_g26885"/>
</dbReference>